<keyword evidence="1" id="KW-0521">NADP</keyword>
<reference evidence="4" key="1">
    <citation type="submission" date="2020-05" db="EMBL/GenBank/DDBJ databases">
        <authorList>
            <person name="Chiriac C."/>
            <person name="Salcher M."/>
            <person name="Ghai R."/>
            <person name="Kavagutti S V."/>
        </authorList>
    </citation>
    <scope>NUCLEOTIDE SEQUENCE</scope>
</reference>
<dbReference type="Gene3D" id="3.40.50.720">
    <property type="entry name" value="NAD(P)-binding Rossmann-like Domain"/>
    <property type="match status" value="1"/>
</dbReference>
<dbReference type="PANTHER" id="PTHR48106:SF18">
    <property type="entry name" value="QUINONE OXIDOREDUCTASE PIG3"/>
    <property type="match status" value="1"/>
</dbReference>
<dbReference type="InterPro" id="IPR011032">
    <property type="entry name" value="GroES-like_sf"/>
</dbReference>
<dbReference type="InterPro" id="IPR020843">
    <property type="entry name" value="ER"/>
</dbReference>
<evidence type="ECO:0000256" key="1">
    <source>
        <dbReference type="ARBA" id="ARBA00022857"/>
    </source>
</evidence>
<proteinExistence type="predicted"/>
<dbReference type="AlphaFoldDB" id="A0A6J7LGY9"/>
<dbReference type="EMBL" id="CAFBNE010000142">
    <property type="protein sequence ID" value="CAB4967521.1"/>
    <property type="molecule type" value="Genomic_DNA"/>
</dbReference>
<dbReference type="Pfam" id="PF13602">
    <property type="entry name" value="ADH_zinc_N_2"/>
    <property type="match status" value="1"/>
</dbReference>
<feature type="domain" description="Enoyl reductase (ER)" evidence="3">
    <location>
        <begin position="10"/>
        <end position="311"/>
    </location>
</feature>
<dbReference type="Gene3D" id="3.90.180.10">
    <property type="entry name" value="Medium-chain alcohol dehydrogenases, catalytic domain"/>
    <property type="match status" value="1"/>
</dbReference>
<dbReference type="GO" id="GO:0070402">
    <property type="term" value="F:NADPH binding"/>
    <property type="evidence" value="ECO:0007669"/>
    <property type="project" value="TreeGrafter"/>
</dbReference>
<organism evidence="4">
    <name type="scientific">freshwater metagenome</name>
    <dbReference type="NCBI Taxonomy" id="449393"/>
    <lineage>
        <taxon>unclassified sequences</taxon>
        <taxon>metagenomes</taxon>
        <taxon>ecological metagenomes</taxon>
    </lineage>
</organism>
<dbReference type="InterPro" id="IPR013154">
    <property type="entry name" value="ADH-like_N"/>
</dbReference>
<dbReference type="GO" id="GO:0016651">
    <property type="term" value="F:oxidoreductase activity, acting on NAD(P)H"/>
    <property type="evidence" value="ECO:0007669"/>
    <property type="project" value="TreeGrafter"/>
</dbReference>
<dbReference type="InterPro" id="IPR036291">
    <property type="entry name" value="NAD(P)-bd_dom_sf"/>
</dbReference>
<dbReference type="CDD" id="cd05289">
    <property type="entry name" value="MDR_like_2"/>
    <property type="match status" value="1"/>
</dbReference>
<dbReference type="SMART" id="SM00829">
    <property type="entry name" value="PKS_ER"/>
    <property type="match status" value="1"/>
</dbReference>
<keyword evidence="2" id="KW-0560">Oxidoreductase</keyword>
<sequence length="314" mass="31538">MRAIGVTEFGGPEALKVVELPIPDPGPSQVRIRVTAAAVSPADTLLRAGALAARLAKFPPPYIPGMDASGVIDAIGPHSDGRLALGDSVVAILMQASALGGAYADYVIAPAASVVRAPVGASPPEASTLLMNALTAQLTLDALALRPGDWLAVTGAAGAYGAYVVQLASAAGISVIADASAADEDLVRTLGATHVVPRGDGFTASVRAIAPDGVPALADGALLTQAVQGAITDDGAIAVLRGWTGPAERGITIHPIAVASASADTAALERLVARAEEGIVTLRVADILPAEEAVEAHRRMQAGGVRGRIILDFS</sequence>
<evidence type="ECO:0000256" key="2">
    <source>
        <dbReference type="ARBA" id="ARBA00023002"/>
    </source>
</evidence>
<accession>A0A6J7LGY9</accession>
<protein>
    <submittedName>
        <fullName evidence="4">Unannotated protein</fullName>
    </submittedName>
</protein>
<evidence type="ECO:0000313" key="4">
    <source>
        <dbReference type="EMBL" id="CAB4967521.1"/>
    </source>
</evidence>
<dbReference type="PANTHER" id="PTHR48106">
    <property type="entry name" value="QUINONE OXIDOREDUCTASE PIG3-RELATED"/>
    <property type="match status" value="1"/>
</dbReference>
<name>A0A6J7LGY9_9ZZZZ</name>
<dbReference type="SUPFAM" id="SSF51735">
    <property type="entry name" value="NAD(P)-binding Rossmann-fold domains"/>
    <property type="match status" value="1"/>
</dbReference>
<evidence type="ECO:0000259" key="3">
    <source>
        <dbReference type="SMART" id="SM00829"/>
    </source>
</evidence>
<dbReference type="Pfam" id="PF08240">
    <property type="entry name" value="ADH_N"/>
    <property type="match status" value="1"/>
</dbReference>
<gene>
    <name evidence="4" type="ORF">UFOPK3772_02978</name>
</gene>
<dbReference type="SUPFAM" id="SSF50129">
    <property type="entry name" value="GroES-like"/>
    <property type="match status" value="1"/>
</dbReference>